<dbReference type="PANTHER" id="PTHR31618:SF1">
    <property type="entry name" value="EF-HAND DOMAIN-CONTAINING PROTEIN"/>
    <property type="match status" value="1"/>
</dbReference>
<evidence type="ECO:0000256" key="8">
    <source>
        <dbReference type="ARBA" id="ARBA00023303"/>
    </source>
</evidence>
<feature type="transmembrane region" description="Helical" evidence="11">
    <location>
        <begin position="400"/>
        <end position="417"/>
    </location>
</feature>
<dbReference type="EMBL" id="JBCGBO010000025">
    <property type="protein sequence ID" value="KAK9176431.1"/>
    <property type="molecule type" value="Genomic_DNA"/>
</dbReference>
<dbReference type="Proteomes" id="UP001428341">
    <property type="component" value="Unassembled WGS sequence"/>
</dbReference>
<evidence type="ECO:0000256" key="5">
    <source>
        <dbReference type="ARBA" id="ARBA00022989"/>
    </source>
</evidence>
<feature type="compositionally biased region" description="Basic and acidic residues" evidence="10">
    <location>
        <begin position="552"/>
        <end position="561"/>
    </location>
</feature>
<dbReference type="Pfam" id="PF00924">
    <property type="entry name" value="MS_channel_2nd"/>
    <property type="match status" value="1"/>
</dbReference>
<reference evidence="13 14" key="1">
    <citation type="submission" date="2024-05" db="EMBL/GenBank/DDBJ databases">
        <title>Haplotype-resolved chromosome-level genome assembly of Huyou (Citrus changshanensis).</title>
        <authorList>
            <person name="Miao C."/>
            <person name="Chen W."/>
            <person name="Wu Y."/>
            <person name="Wang L."/>
            <person name="Zhao S."/>
            <person name="Grierson D."/>
            <person name="Xu C."/>
            <person name="Chen K."/>
        </authorList>
    </citation>
    <scope>NUCLEOTIDE SEQUENCE [LARGE SCALE GENOMIC DNA]</scope>
    <source>
        <strain evidence="13">01-14</strain>
        <tissue evidence="13">Leaf</tissue>
    </source>
</reference>
<sequence length="938" mass="107356">MQLLSLNKSFKSHCSYKHIHEKSGRTSSSNASSRGESSILLDEERQKNITAVGAQDTIKMDGGYGGTDNDRHHRLLYNNTPAIRESSYQFCSDDDEDDGEKISERNMRSGDYKRRSIKFTQREDENNKDYNDPPSKLIGQFLNKQKDIGEIVLDMDLEMDELQQFTQNNNCNNNNANTPSSPHSTDVSREIRVSFEPSPVVDAAAKESVRRRCKDSPEQVIQEEQSFGRSKRDEILRCTSNNLSFQRRPHTLTATLTRSKTRSRLQDPPPEEIIERIPKSGQLRSGLLGKMGGDDDDETVFGEDLPEEFTRSKFSALIFIEWASLILIVAALLCSLLIHEIKKKSLWDLKLWKWEVMVLVLICGRLVSGWGIRLIVFFIERNFVLRKRLLYFVYGVKKPVQNCLWLGLVLITWYNLFDSKVERETKSAILSYITKILVCLLIGTIVWLVKTLMIKVLASSFHVSTYFDRIQESLFYQYVIETLSGPALLEIQMHDDEEERKTATEVNKLQNAGAVSPPDLRYAFAKSGKVIGKSSRDNKGSGKLSRASSKKGTNDHDGITIDHLHKLNPKNVSAWNMKRLVNMVRHGALITLDEQLPGQPPEADDSANQIRSEYEAKAAARKIFLNVARYGSKHIYLEDLMRFMQEEEAVKTMSLFEGSKENGRISKSSLKNWVVNAFRERRALALTLNDTKTAVKKLHKLVNVVFAIIILVIWLLILKIATTEFLLFLSSQLVLVAFVFGNTCKTIFEALIFLFVIHPFDVGDRCEVDGVQMIVEEMNVLTTVFLRYDNLKIIYPNGVLSTKPIHNFYQSPDMGDAIEFCVHITTPSEKIALMRQRIVGYIEGKKEHWCTAPMIILKDVEDFTRLRIAVWPCHKMNHQDMGERWTRRALLVEEMVKIFRELDIQYRLFPLDINVRSVPAPIVSERMPSSWTNNTSTS</sequence>
<feature type="domain" description="Mechanosensitive ion channel MscS" evidence="12">
    <location>
        <begin position="752"/>
        <end position="808"/>
    </location>
</feature>
<feature type="transmembrane region" description="Helical" evidence="11">
    <location>
        <begin position="429"/>
        <end position="449"/>
    </location>
</feature>
<evidence type="ECO:0000256" key="3">
    <source>
        <dbReference type="ARBA" id="ARBA00022448"/>
    </source>
</evidence>
<name>A0AAP0LJV6_9ROSI</name>
<evidence type="ECO:0000313" key="13">
    <source>
        <dbReference type="EMBL" id="KAK9176431.1"/>
    </source>
</evidence>
<feature type="compositionally biased region" description="Low complexity" evidence="10">
    <location>
        <begin position="25"/>
        <end position="38"/>
    </location>
</feature>
<protein>
    <recommendedName>
        <fullName evidence="9">Mechanosensitive ion channel protein</fullName>
    </recommendedName>
</protein>
<dbReference type="InterPro" id="IPR023408">
    <property type="entry name" value="MscS_beta-dom_sf"/>
</dbReference>
<feature type="transmembrane region" description="Helical" evidence="11">
    <location>
        <begin position="316"/>
        <end position="338"/>
    </location>
</feature>
<dbReference type="InterPro" id="IPR010920">
    <property type="entry name" value="LSM_dom_sf"/>
</dbReference>
<keyword evidence="3" id="KW-0813">Transport</keyword>
<feature type="region of interest" description="Disordered" evidence="10">
    <location>
        <begin position="533"/>
        <end position="561"/>
    </location>
</feature>
<dbReference type="SUPFAM" id="SSF50182">
    <property type="entry name" value="Sm-like ribonucleoproteins"/>
    <property type="match status" value="1"/>
</dbReference>
<dbReference type="GO" id="GO:0050982">
    <property type="term" value="P:detection of mechanical stimulus"/>
    <property type="evidence" value="ECO:0007669"/>
    <property type="project" value="UniProtKB-ARBA"/>
</dbReference>
<feature type="region of interest" description="Disordered" evidence="10">
    <location>
        <begin position="90"/>
        <end position="113"/>
    </location>
</feature>
<comment type="caution">
    <text evidence="13">The sequence shown here is derived from an EMBL/GenBank/DDBJ whole genome shotgun (WGS) entry which is preliminary data.</text>
</comment>
<evidence type="ECO:0000256" key="11">
    <source>
        <dbReference type="SAM" id="Phobius"/>
    </source>
</evidence>
<feature type="transmembrane region" description="Helical" evidence="11">
    <location>
        <begin position="733"/>
        <end position="757"/>
    </location>
</feature>
<feature type="region of interest" description="Disordered" evidence="10">
    <location>
        <begin position="20"/>
        <end position="45"/>
    </location>
</feature>
<feature type="transmembrane region" description="Helical" evidence="11">
    <location>
        <begin position="701"/>
        <end position="721"/>
    </location>
</feature>
<dbReference type="FunFam" id="2.30.30.60:FF:000003">
    <property type="entry name" value="Predicted mechanosensitive ion channel"/>
    <property type="match status" value="1"/>
</dbReference>
<dbReference type="GO" id="GO:0005886">
    <property type="term" value="C:plasma membrane"/>
    <property type="evidence" value="ECO:0007669"/>
    <property type="project" value="UniProtKB-UniRule"/>
</dbReference>
<evidence type="ECO:0000256" key="2">
    <source>
        <dbReference type="ARBA" id="ARBA00008017"/>
    </source>
</evidence>
<keyword evidence="7 9" id="KW-0472">Membrane</keyword>
<dbReference type="InterPro" id="IPR016688">
    <property type="entry name" value="MscS-like_plants/fungi"/>
</dbReference>
<evidence type="ECO:0000256" key="10">
    <source>
        <dbReference type="SAM" id="MobiDB-lite"/>
    </source>
</evidence>
<evidence type="ECO:0000259" key="12">
    <source>
        <dbReference type="Pfam" id="PF00924"/>
    </source>
</evidence>
<organism evidence="13 14">
    <name type="scientific">Citrus x changshan-huyou</name>
    <dbReference type="NCBI Taxonomy" id="2935761"/>
    <lineage>
        <taxon>Eukaryota</taxon>
        <taxon>Viridiplantae</taxon>
        <taxon>Streptophyta</taxon>
        <taxon>Embryophyta</taxon>
        <taxon>Tracheophyta</taxon>
        <taxon>Spermatophyta</taxon>
        <taxon>Magnoliopsida</taxon>
        <taxon>eudicotyledons</taxon>
        <taxon>Gunneridae</taxon>
        <taxon>Pentapetalae</taxon>
        <taxon>rosids</taxon>
        <taxon>malvids</taxon>
        <taxon>Sapindales</taxon>
        <taxon>Rutaceae</taxon>
        <taxon>Aurantioideae</taxon>
        <taxon>Citrus</taxon>
    </lineage>
</organism>
<comment type="subcellular location">
    <subcellularLocation>
        <location evidence="1">Membrane</location>
        <topology evidence="1">Multi-pass membrane protein</topology>
    </subcellularLocation>
</comment>
<evidence type="ECO:0000256" key="1">
    <source>
        <dbReference type="ARBA" id="ARBA00004141"/>
    </source>
</evidence>
<keyword evidence="5 11" id="KW-1133">Transmembrane helix</keyword>
<feature type="transmembrane region" description="Helical" evidence="11">
    <location>
        <begin position="358"/>
        <end position="379"/>
    </location>
</feature>
<evidence type="ECO:0000313" key="14">
    <source>
        <dbReference type="Proteomes" id="UP001428341"/>
    </source>
</evidence>
<keyword evidence="6" id="KW-0406">Ion transport</keyword>
<dbReference type="PIRSF" id="PIRSF017209">
    <property type="entry name" value="Memb_At2g17000_prd"/>
    <property type="match status" value="1"/>
</dbReference>
<accession>A0AAP0LJV6</accession>
<dbReference type="GO" id="GO:0006820">
    <property type="term" value="P:monoatomic anion transport"/>
    <property type="evidence" value="ECO:0007669"/>
    <property type="project" value="TreeGrafter"/>
</dbReference>
<evidence type="ECO:0000256" key="4">
    <source>
        <dbReference type="ARBA" id="ARBA00022692"/>
    </source>
</evidence>
<dbReference type="GO" id="GO:0008381">
    <property type="term" value="F:mechanosensitive monoatomic ion channel activity"/>
    <property type="evidence" value="ECO:0007669"/>
    <property type="project" value="TreeGrafter"/>
</dbReference>
<keyword evidence="14" id="KW-1185">Reference proteome</keyword>
<comment type="similarity">
    <text evidence="2 9">Belongs to the MscS (TC 1.A.23) family.</text>
</comment>
<dbReference type="PANTHER" id="PTHR31618">
    <property type="entry name" value="MECHANOSENSITIVE ION CHANNEL PROTEIN 5"/>
    <property type="match status" value="1"/>
</dbReference>
<dbReference type="InterPro" id="IPR006685">
    <property type="entry name" value="MscS_channel_2nd"/>
</dbReference>
<dbReference type="AlphaFoldDB" id="A0AAP0LJV6"/>
<dbReference type="Gene3D" id="2.30.30.60">
    <property type="match status" value="1"/>
</dbReference>
<gene>
    <name evidence="13" type="ORF">WN944_028448</name>
</gene>
<evidence type="ECO:0000256" key="7">
    <source>
        <dbReference type="ARBA" id="ARBA00023136"/>
    </source>
</evidence>
<proteinExistence type="inferred from homology"/>
<evidence type="ECO:0000256" key="6">
    <source>
        <dbReference type="ARBA" id="ARBA00023065"/>
    </source>
</evidence>
<keyword evidence="8" id="KW-0407">Ion channel</keyword>
<evidence type="ECO:0000256" key="9">
    <source>
        <dbReference type="PIRNR" id="PIRNR017209"/>
    </source>
</evidence>
<keyword evidence="4 11" id="KW-0812">Transmembrane</keyword>
<feature type="compositionally biased region" description="Basic and acidic residues" evidence="10">
    <location>
        <begin position="100"/>
        <end position="113"/>
    </location>
</feature>